<dbReference type="Proteomes" id="UP000826661">
    <property type="component" value="Chromosome V"/>
</dbReference>
<organism evidence="1 2">
    <name type="scientific">Trichoderma simmonsii</name>
    <dbReference type="NCBI Taxonomy" id="1491479"/>
    <lineage>
        <taxon>Eukaryota</taxon>
        <taxon>Fungi</taxon>
        <taxon>Dikarya</taxon>
        <taxon>Ascomycota</taxon>
        <taxon>Pezizomycotina</taxon>
        <taxon>Sordariomycetes</taxon>
        <taxon>Hypocreomycetidae</taxon>
        <taxon>Hypocreales</taxon>
        <taxon>Hypocreaceae</taxon>
        <taxon>Trichoderma</taxon>
    </lineage>
</organism>
<gene>
    <name evidence="1" type="ORF">H0G86_008856</name>
</gene>
<protein>
    <submittedName>
        <fullName evidence="1">Uncharacterized protein</fullName>
    </submittedName>
</protein>
<proteinExistence type="predicted"/>
<sequence>MGNQLLGERGGVLFQNALERLNTYAYLEGCILWKTVLSVADAWHHANVSKLACYLFDSRTGFIFWGDPQACGSQISPSNYFSLVMYGTGNMASQFLILVKAGIHSGDTPLVNTLREIVTQALAL</sequence>
<keyword evidence="2" id="KW-1185">Reference proteome</keyword>
<name>A0A8G0LGD6_9HYPO</name>
<dbReference type="AlphaFoldDB" id="A0A8G0LGD6"/>
<accession>A0A8G0LGD6</accession>
<evidence type="ECO:0000313" key="1">
    <source>
        <dbReference type="EMBL" id="QYT01842.1"/>
    </source>
</evidence>
<dbReference type="EMBL" id="CP075868">
    <property type="protein sequence ID" value="QYT01842.1"/>
    <property type="molecule type" value="Genomic_DNA"/>
</dbReference>
<reference evidence="1 2" key="1">
    <citation type="journal article" date="2021" name="BMC Genomics">
        <title>Telomere-to-telomere genome assembly of asparaginase-producing Trichoderma simmonsii.</title>
        <authorList>
            <person name="Chung D."/>
            <person name="Kwon Y.M."/>
            <person name="Yang Y."/>
        </authorList>
    </citation>
    <scope>NUCLEOTIDE SEQUENCE [LARGE SCALE GENOMIC DNA]</scope>
    <source>
        <strain evidence="1 2">GH-Sj1</strain>
    </source>
</reference>
<evidence type="ECO:0000313" key="2">
    <source>
        <dbReference type="Proteomes" id="UP000826661"/>
    </source>
</evidence>